<feature type="non-terminal residue" evidence="3">
    <location>
        <position position="180"/>
    </location>
</feature>
<name>A0AAN8XIU4_HALRR</name>
<dbReference type="PANTHER" id="PTHR45867:SF3">
    <property type="entry name" value="ACID PHOSPHATASE TYPE 7"/>
    <property type="match status" value="1"/>
</dbReference>
<dbReference type="Proteomes" id="UP001381693">
    <property type="component" value="Unassembled WGS sequence"/>
</dbReference>
<evidence type="ECO:0000256" key="1">
    <source>
        <dbReference type="ARBA" id="ARBA00023180"/>
    </source>
</evidence>
<dbReference type="InterPro" id="IPR029052">
    <property type="entry name" value="Metallo-depent_PP-like"/>
</dbReference>
<dbReference type="GO" id="GO:0016787">
    <property type="term" value="F:hydrolase activity"/>
    <property type="evidence" value="ECO:0007669"/>
    <property type="project" value="InterPro"/>
</dbReference>
<gene>
    <name evidence="3" type="ORF">SK128_005464</name>
</gene>
<dbReference type="Gene3D" id="3.60.21.10">
    <property type="match status" value="1"/>
</dbReference>
<organism evidence="3 4">
    <name type="scientific">Halocaridina rubra</name>
    <name type="common">Hawaiian red shrimp</name>
    <dbReference type="NCBI Taxonomy" id="373956"/>
    <lineage>
        <taxon>Eukaryota</taxon>
        <taxon>Metazoa</taxon>
        <taxon>Ecdysozoa</taxon>
        <taxon>Arthropoda</taxon>
        <taxon>Crustacea</taxon>
        <taxon>Multicrustacea</taxon>
        <taxon>Malacostraca</taxon>
        <taxon>Eumalacostraca</taxon>
        <taxon>Eucarida</taxon>
        <taxon>Decapoda</taxon>
        <taxon>Pleocyemata</taxon>
        <taxon>Caridea</taxon>
        <taxon>Atyoidea</taxon>
        <taxon>Atyidae</taxon>
        <taxon>Halocaridina</taxon>
    </lineage>
</organism>
<proteinExistence type="predicted"/>
<dbReference type="InterPro" id="IPR004843">
    <property type="entry name" value="Calcineurin-like_PHP"/>
</dbReference>
<evidence type="ECO:0000259" key="2">
    <source>
        <dbReference type="Pfam" id="PF00149"/>
    </source>
</evidence>
<dbReference type="Pfam" id="PF00149">
    <property type="entry name" value="Metallophos"/>
    <property type="match status" value="1"/>
</dbReference>
<dbReference type="PANTHER" id="PTHR45867">
    <property type="entry name" value="PURPLE ACID PHOSPHATASE"/>
    <property type="match status" value="1"/>
</dbReference>
<feature type="domain" description="Calcineurin-like phosphoesterase" evidence="2">
    <location>
        <begin position="8"/>
        <end position="156"/>
    </location>
</feature>
<keyword evidence="1" id="KW-0325">Glycoprotein</keyword>
<comment type="caution">
    <text evidence="3">The sequence shown here is derived from an EMBL/GenBank/DDBJ whole genome shotgun (WGS) entry which is preliminary data.</text>
</comment>
<keyword evidence="4" id="KW-1185">Reference proteome</keyword>
<dbReference type="EMBL" id="JAXCGZ010002174">
    <property type="protein sequence ID" value="KAK7084257.1"/>
    <property type="molecule type" value="Genomic_DNA"/>
</dbReference>
<evidence type="ECO:0000313" key="3">
    <source>
        <dbReference type="EMBL" id="KAK7084257.1"/>
    </source>
</evidence>
<accession>A0AAN8XIU4</accession>
<dbReference type="InterPro" id="IPR041792">
    <property type="entry name" value="MPP_PAP"/>
</dbReference>
<dbReference type="SUPFAM" id="SSF56300">
    <property type="entry name" value="Metallo-dependent phosphatases"/>
    <property type="match status" value="1"/>
</dbReference>
<evidence type="ECO:0000313" key="4">
    <source>
        <dbReference type="Proteomes" id="UP001381693"/>
    </source>
</evidence>
<reference evidence="3 4" key="1">
    <citation type="submission" date="2023-11" db="EMBL/GenBank/DDBJ databases">
        <title>Halocaridina rubra genome assembly.</title>
        <authorList>
            <person name="Smith C."/>
        </authorList>
    </citation>
    <scope>NUCLEOTIDE SEQUENCE [LARGE SCALE GENOMIC DNA]</scope>
    <source>
        <strain evidence="3">EP-1</strain>
        <tissue evidence="3">Whole</tissue>
    </source>
</reference>
<dbReference type="AlphaFoldDB" id="A0AAN8XIU4"/>
<dbReference type="CDD" id="cd00839">
    <property type="entry name" value="MPP_PAPs"/>
    <property type="match status" value="1"/>
</dbReference>
<sequence>MNQIQPIAALAPYMTVPGNHEYDINFRNYKARFTMPNHEQTNSMYYSWNMGPVHFIGINTEVYYYLEFDIPGASKQYDWLVKDLEDATRPEVRDKRPWIIVFGHRPMYCSNEYKDDCQNVDCRLRVGFPYTNTLGLEEVLYDYGVDLAIWAHEHSYERLWPMFNYTVMNGSLEEPYKNPP</sequence>
<protein>
    <recommendedName>
        <fullName evidence="2">Calcineurin-like phosphoesterase domain-containing protein</fullName>
    </recommendedName>
</protein>